<dbReference type="EMBL" id="BGZK01001056">
    <property type="protein sequence ID" value="GBP69904.1"/>
    <property type="molecule type" value="Genomic_DNA"/>
</dbReference>
<keyword evidence="3" id="KW-1185">Reference proteome</keyword>
<evidence type="ECO:0000256" key="1">
    <source>
        <dbReference type="SAM" id="MobiDB-lite"/>
    </source>
</evidence>
<gene>
    <name evidence="2" type="ORF">EVAR_83222_1</name>
</gene>
<comment type="caution">
    <text evidence="2">The sequence shown here is derived from an EMBL/GenBank/DDBJ whole genome shotgun (WGS) entry which is preliminary data.</text>
</comment>
<evidence type="ECO:0000313" key="3">
    <source>
        <dbReference type="Proteomes" id="UP000299102"/>
    </source>
</evidence>
<protein>
    <submittedName>
        <fullName evidence="2">Uncharacterized protein</fullName>
    </submittedName>
</protein>
<reference evidence="2 3" key="1">
    <citation type="journal article" date="2019" name="Commun. Biol.">
        <title>The bagworm genome reveals a unique fibroin gene that provides high tensile strength.</title>
        <authorList>
            <person name="Kono N."/>
            <person name="Nakamura H."/>
            <person name="Ohtoshi R."/>
            <person name="Tomita M."/>
            <person name="Numata K."/>
            <person name="Arakawa K."/>
        </authorList>
    </citation>
    <scope>NUCLEOTIDE SEQUENCE [LARGE SCALE GENOMIC DNA]</scope>
</reference>
<feature type="region of interest" description="Disordered" evidence="1">
    <location>
        <begin position="88"/>
        <end position="120"/>
    </location>
</feature>
<feature type="region of interest" description="Disordered" evidence="1">
    <location>
        <begin position="276"/>
        <end position="393"/>
    </location>
</feature>
<feature type="compositionally biased region" description="Low complexity" evidence="1">
    <location>
        <begin position="447"/>
        <end position="460"/>
    </location>
</feature>
<dbReference type="Proteomes" id="UP000299102">
    <property type="component" value="Unassembled WGS sequence"/>
</dbReference>
<organism evidence="2 3">
    <name type="scientific">Eumeta variegata</name>
    <name type="common">Bagworm moth</name>
    <name type="synonym">Eumeta japonica</name>
    <dbReference type="NCBI Taxonomy" id="151549"/>
    <lineage>
        <taxon>Eukaryota</taxon>
        <taxon>Metazoa</taxon>
        <taxon>Ecdysozoa</taxon>
        <taxon>Arthropoda</taxon>
        <taxon>Hexapoda</taxon>
        <taxon>Insecta</taxon>
        <taxon>Pterygota</taxon>
        <taxon>Neoptera</taxon>
        <taxon>Endopterygota</taxon>
        <taxon>Lepidoptera</taxon>
        <taxon>Glossata</taxon>
        <taxon>Ditrysia</taxon>
        <taxon>Tineoidea</taxon>
        <taxon>Psychidae</taxon>
        <taxon>Oiketicinae</taxon>
        <taxon>Eumeta</taxon>
    </lineage>
</organism>
<name>A0A4C1Y4I9_EUMVA</name>
<sequence>MTRPAIDDVDAGRLAPTGGRASADNVRSTTRTYKFYLRREEAGRLRKRGARTAASSVKFNVRVAGARGVTPPPHHSFLELLQNFQNNCASPRSGRARDGRPPRDPPPPNGGSSSGTAHKLGDPIYISNARSRSYYIFSSYERLALHYCAAPRRDIMRRAARKGIVHYDLYGRAADEIGTKCPALVHREGACSSTRITPGQKDLQSLRKTEKALLGCLCSADVKNGQKNSGKSAGESRTRPVFAHSRRRGRCNEIRSLRCAIFCVVYDKAASTSLIRATSGGEGWQEDELKRGDGPTGEGAAGAPTLSACDSATLEPTALPGRPAHPAPGQSHLDTPPMQNLIRLTPTPARSSLFPQPERRRQFPGAGMTSLSEDKRQPYSGFPRVGRRPKVSDIDYRSPSSLLPPYYLEASISVRSSGLYSRAIPVHSVILISPMLSKWRCTPTVAPRAAAGAPAGAAGAEGRDEARGRPPPRRS</sequence>
<evidence type="ECO:0000313" key="2">
    <source>
        <dbReference type="EMBL" id="GBP69904.1"/>
    </source>
</evidence>
<dbReference type="AlphaFoldDB" id="A0A4C1Y4I9"/>
<accession>A0A4C1Y4I9</accession>
<feature type="region of interest" description="Disordered" evidence="1">
    <location>
        <begin position="1"/>
        <end position="27"/>
    </location>
</feature>
<feature type="region of interest" description="Disordered" evidence="1">
    <location>
        <begin position="447"/>
        <end position="475"/>
    </location>
</feature>
<proteinExistence type="predicted"/>